<gene>
    <name evidence="1" type="ORF">A2973_01900</name>
</gene>
<evidence type="ECO:0008006" key="3">
    <source>
        <dbReference type="Google" id="ProtNLM"/>
    </source>
</evidence>
<dbReference type="InterPro" id="IPR036237">
    <property type="entry name" value="Xyl_isomerase-like_sf"/>
</dbReference>
<dbReference type="AlphaFoldDB" id="A0A1F6AVV1"/>
<dbReference type="SUPFAM" id="SSF51658">
    <property type="entry name" value="Xylose isomerase-like"/>
    <property type="match status" value="1"/>
</dbReference>
<proteinExistence type="predicted"/>
<evidence type="ECO:0000313" key="1">
    <source>
        <dbReference type="EMBL" id="OGG28816.1"/>
    </source>
</evidence>
<evidence type="ECO:0000313" key="2">
    <source>
        <dbReference type="Proteomes" id="UP000176409"/>
    </source>
</evidence>
<dbReference type="EMBL" id="MFJZ01000070">
    <property type="protein sequence ID" value="OGG28816.1"/>
    <property type="molecule type" value="Genomic_DNA"/>
</dbReference>
<protein>
    <recommendedName>
        <fullName evidence="3">Xylose isomerase-like TIM barrel domain-containing protein</fullName>
    </recommendedName>
</protein>
<accession>A0A1F6AVV1</accession>
<reference evidence="1 2" key="1">
    <citation type="journal article" date="2016" name="Nat. Commun.">
        <title>Thousands of microbial genomes shed light on interconnected biogeochemical processes in an aquifer system.</title>
        <authorList>
            <person name="Anantharaman K."/>
            <person name="Brown C.T."/>
            <person name="Hug L.A."/>
            <person name="Sharon I."/>
            <person name="Castelle C.J."/>
            <person name="Probst A.J."/>
            <person name="Thomas B.C."/>
            <person name="Singh A."/>
            <person name="Wilkins M.J."/>
            <person name="Karaoz U."/>
            <person name="Brodie E.L."/>
            <person name="Williams K.H."/>
            <person name="Hubbard S.S."/>
            <person name="Banfield J.F."/>
        </authorList>
    </citation>
    <scope>NUCLEOTIDE SEQUENCE [LARGE SCALE GENOMIC DNA]</scope>
</reference>
<dbReference type="Gene3D" id="3.20.20.150">
    <property type="entry name" value="Divalent-metal-dependent TIM barrel enzymes"/>
    <property type="match status" value="1"/>
</dbReference>
<sequence length="306" mass="34538">MTLGIKVGPQKQSFIDLEQTNAPFAEVWFNVSRADDYTELFTELKRRNMQVGLHFWGVLNDSNSPGLGYPDQSILDSSTDLMKKTIDIAATNKFQYVNIHPGSRAIVKIDLDRMDYPYVSDPIPLPQAQTIFLEHVTRLDRYAKDRGVVLTVETVSRLIPKTDWYNPASRLKPLDIYQLPVASVQAAADHGIAIANDFVHTATDPASDDPHDIWTYLLSTTQLLAAATRLIHLGFLVPPYNGTDNHDTLDNPVLATDQALPNRQQMIELLKLFKTRDDVWILVEPNGRHTENYFLAQKILAEALQD</sequence>
<name>A0A1F6AVV1_9BACT</name>
<organism evidence="1 2">
    <name type="scientific">Candidatus Gottesmanbacteria bacterium RIFCSPLOWO2_01_FULL_49_10</name>
    <dbReference type="NCBI Taxonomy" id="1798396"/>
    <lineage>
        <taxon>Bacteria</taxon>
        <taxon>Candidatus Gottesmaniibacteriota</taxon>
    </lineage>
</organism>
<comment type="caution">
    <text evidence="1">The sequence shown here is derived from an EMBL/GenBank/DDBJ whole genome shotgun (WGS) entry which is preliminary data.</text>
</comment>
<dbReference type="Proteomes" id="UP000176409">
    <property type="component" value="Unassembled WGS sequence"/>
</dbReference>
<dbReference type="STRING" id="1798396.A2973_01900"/>